<gene>
    <name evidence="2" type="ORF">VNO78_34798</name>
</gene>
<organism evidence="2 3">
    <name type="scientific">Psophocarpus tetragonolobus</name>
    <name type="common">Winged bean</name>
    <name type="synonym">Dolichos tetragonolobus</name>
    <dbReference type="NCBI Taxonomy" id="3891"/>
    <lineage>
        <taxon>Eukaryota</taxon>
        <taxon>Viridiplantae</taxon>
        <taxon>Streptophyta</taxon>
        <taxon>Embryophyta</taxon>
        <taxon>Tracheophyta</taxon>
        <taxon>Spermatophyta</taxon>
        <taxon>Magnoliopsida</taxon>
        <taxon>eudicotyledons</taxon>
        <taxon>Gunneridae</taxon>
        <taxon>Pentapetalae</taxon>
        <taxon>rosids</taxon>
        <taxon>fabids</taxon>
        <taxon>Fabales</taxon>
        <taxon>Fabaceae</taxon>
        <taxon>Papilionoideae</taxon>
        <taxon>50 kb inversion clade</taxon>
        <taxon>NPAAA clade</taxon>
        <taxon>indigoferoid/millettioid clade</taxon>
        <taxon>Phaseoleae</taxon>
        <taxon>Psophocarpus</taxon>
    </lineage>
</organism>
<dbReference type="Proteomes" id="UP001386955">
    <property type="component" value="Unassembled WGS sequence"/>
</dbReference>
<dbReference type="EMBL" id="JAYMYS010000028">
    <property type="protein sequence ID" value="KAK7376332.1"/>
    <property type="molecule type" value="Genomic_DNA"/>
</dbReference>
<sequence length="75" mass="8860">MYPPFGAQIFWKLTITWLMLYKMLAEWRKQSNAIINALHYSQPPTGIDQSQKYIHGMAYGPLYHHVKLSRCHILL</sequence>
<keyword evidence="3" id="KW-1185">Reference proteome</keyword>
<keyword evidence="1" id="KW-0732">Signal</keyword>
<protein>
    <submittedName>
        <fullName evidence="2">Uncharacterized protein</fullName>
    </submittedName>
</protein>
<feature type="chain" id="PRO_5042931740" evidence="1">
    <location>
        <begin position="26"/>
        <end position="75"/>
    </location>
</feature>
<name>A0AAN9NP43_PSOTE</name>
<feature type="signal peptide" evidence="1">
    <location>
        <begin position="1"/>
        <end position="25"/>
    </location>
</feature>
<reference evidence="2 3" key="1">
    <citation type="submission" date="2024-01" db="EMBL/GenBank/DDBJ databases">
        <title>The genomes of 5 underutilized Papilionoideae crops provide insights into root nodulation and disease resistanc.</title>
        <authorList>
            <person name="Jiang F."/>
        </authorList>
    </citation>
    <scope>NUCLEOTIDE SEQUENCE [LARGE SCALE GENOMIC DNA]</scope>
    <source>
        <strain evidence="2">DUOXIRENSHENG_FW03</strain>
        <tissue evidence="2">Leaves</tissue>
    </source>
</reference>
<evidence type="ECO:0000313" key="3">
    <source>
        <dbReference type="Proteomes" id="UP001386955"/>
    </source>
</evidence>
<evidence type="ECO:0000313" key="2">
    <source>
        <dbReference type="EMBL" id="KAK7376332.1"/>
    </source>
</evidence>
<evidence type="ECO:0000256" key="1">
    <source>
        <dbReference type="SAM" id="SignalP"/>
    </source>
</evidence>
<accession>A0AAN9NP43</accession>
<comment type="caution">
    <text evidence="2">The sequence shown here is derived from an EMBL/GenBank/DDBJ whole genome shotgun (WGS) entry which is preliminary data.</text>
</comment>
<proteinExistence type="predicted"/>
<dbReference type="AlphaFoldDB" id="A0AAN9NP43"/>